<evidence type="ECO:0000256" key="2">
    <source>
        <dbReference type="ARBA" id="ARBA00008072"/>
    </source>
</evidence>
<dbReference type="OrthoDB" id="9769198at2"/>
<reference evidence="7 8" key="1">
    <citation type="submission" date="2015-07" db="EMBL/GenBank/DDBJ databases">
        <title>Whole genome sequence of Thermanaerothrix daxensis DSM 23592.</title>
        <authorList>
            <person name="Hemp J."/>
            <person name="Ward L.M."/>
            <person name="Pace L.A."/>
            <person name="Fischer W.W."/>
        </authorList>
    </citation>
    <scope>NUCLEOTIDE SEQUENCE [LARGE SCALE GENOMIC DNA]</scope>
    <source>
        <strain evidence="7 8">GNS-1</strain>
    </source>
</reference>
<dbReference type="PANTHER" id="PTHR43350:SF19">
    <property type="entry name" value="D-GULOSIDE 3-DEHYDROGENASE"/>
    <property type="match status" value="1"/>
</dbReference>
<sequence>MKRQSLIFKAPLVLEIREEECPTPHKGEVLVKTLYSAISTGTELLAFTGQIPTWLSLDETLPALRGTFSLPFKYGYACVGEVIAVGKEVAETWLGRKVFAFNPHESAFVASVESLIPLPEGLGEEDLLFLPNMETAINLVQDGRPILGEQVVVFGLGMVGLLTTALLTRFPLSRIVALDRYPLRRKAGMELGITATFDPLSEDVLRGLRSILETLGYHQGADLVFEVSGAPGALNQAVEITGYSGRIVIGSWYGRKPVALDLGGRFHRSRIQMIASQVSTIAPELSGRWNKQRRLEMALEALKWLRPSFWISHRFPFERAAEAFRLLYEYPEDTLQVILTYS</sequence>
<evidence type="ECO:0000256" key="4">
    <source>
        <dbReference type="ARBA" id="ARBA00022833"/>
    </source>
</evidence>
<dbReference type="InterPro" id="IPR013149">
    <property type="entry name" value="ADH-like_C"/>
</dbReference>
<dbReference type="STRING" id="869279.SE15_10840"/>
<dbReference type="InterPro" id="IPR011032">
    <property type="entry name" value="GroES-like_sf"/>
</dbReference>
<evidence type="ECO:0000256" key="5">
    <source>
        <dbReference type="ARBA" id="ARBA00023002"/>
    </source>
</evidence>
<dbReference type="Gene3D" id="3.90.180.10">
    <property type="entry name" value="Medium-chain alcohol dehydrogenases, catalytic domain"/>
    <property type="match status" value="2"/>
</dbReference>
<dbReference type="PANTHER" id="PTHR43350">
    <property type="entry name" value="NAD-DEPENDENT ALCOHOL DEHYDROGENASE"/>
    <property type="match status" value="1"/>
</dbReference>
<dbReference type="Gene3D" id="3.40.50.720">
    <property type="entry name" value="NAD(P)-binding Rossmann-like Domain"/>
    <property type="match status" value="1"/>
</dbReference>
<name>A0A0N8GQ36_9CHLR</name>
<keyword evidence="4" id="KW-0862">Zinc</keyword>
<dbReference type="RefSeq" id="WP_054522121.1">
    <property type="nucleotide sequence ID" value="NZ_LGKO01000005.1"/>
</dbReference>
<dbReference type="EMBL" id="LGKO01000005">
    <property type="protein sequence ID" value="KPL82602.1"/>
    <property type="molecule type" value="Genomic_DNA"/>
</dbReference>
<keyword evidence="8" id="KW-1185">Reference proteome</keyword>
<gene>
    <name evidence="7" type="ORF">SE15_10840</name>
</gene>
<dbReference type="Proteomes" id="UP000050544">
    <property type="component" value="Unassembled WGS sequence"/>
</dbReference>
<dbReference type="GO" id="GO:0016491">
    <property type="term" value="F:oxidoreductase activity"/>
    <property type="evidence" value="ECO:0007669"/>
    <property type="project" value="UniProtKB-KW"/>
</dbReference>
<organism evidence="7 8">
    <name type="scientific">Thermanaerothrix daxensis</name>
    <dbReference type="NCBI Taxonomy" id="869279"/>
    <lineage>
        <taxon>Bacteria</taxon>
        <taxon>Bacillati</taxon>
        <taxon>Chloroflexota</taxon>
        <taxon>Anaerolineae</taxon>
        <taxon>Anaerolineales</taxon>
        <taxon>Anaerolineaceae</taxon>
        <taxon>Thermanaerothrix</taxon>
    </lineage>
</organism>
<dbReference type="AlphaFoldDB" id="A0A0N8GQ36"/>
<evidence type="ECO:0000313" key="7">
    <source>
        <dbReference type="EMBL" id="KPL82602.1"/>
    </source>
</evidence>
<comment type="cofactor">
    <cofactor evidence="1">
        <name>Zn(2+)</name>
        <dbReference type="ChEBI" id="CHEBI:29105"/>
    </cofactor>
</comment>
<dbReference type="GO" id="GO:0046872">
    <property type="term" value="F:metal ion binding"/>
    <property type="evidence" value="ECO:0007669"/>
    <property type="project" value="UniProtKB-KW"/>
</dbReference>
<evidence type="ECO:0000256" key="1">
    <source>
        <dbReference type="ARBA" id="ARBA00001947"/>
    </source>
</evidence>
<feature type="domain" description="Alcohol dehydrogenase-like C-terminal" evidence="6">
    <location>
        <begin position="159"/>
        <end position="278"/>
    </location>
</feature>
<comment type="similarity">
    <text evidence="2">Belongs to the zinc-containing alcohol dehydrogenase family.</text>
</comment>
<keyword evidence="3" id="KW-0479">Metal-binding</keyword>
<dbReference type="InterPro" id="IPR036291">
    <property type="entry name" value="NAD(P)-bd_dom_sf"/>
</dbReference>
<dbReference type="Pfam" id="PF00107">
    <property type="entry name" value="ADH_zinc_N"/>
    <property type="match status" value="1"/>
</dbReference>
<accession>A0A0N8GQ36</accession>
<proteinExistence type="inferred from homology"/>
<dbReference type="SUPFAM" id="SSF50129">
    <property type="entry name" value="GroES-like"/>
    <property type="match status" value="1"/>
</dbReference>
<keyword evidence="5" id="KW-0560">Oxidoreductase</keyword>
<dbReference type="CDD" id="cd08255">
    <property type="entry name" value="2-desacetyl-2-hydroxyethyl_bacteriochlorophyllide_like"/>
    <property type="match status" value="1"/>
</dbReference>
<evidence type="ECO:0000256" key="3">
    <source>
        <dbReference type="ARBA" id="ARBA00022723"/>
    </source>
</evidence>
<protein>
    <recommendedName>
        <fullName evidence="6">Alcohol dehydrogenase-like C-terminal domain-containing protein</fullName>
    </recommendedName>
</protein>
<comment type="caution">
    <text evidence="7">The sequence shown here is derived from an EMBL/GenBank/DDBJ whole genome shotgun (WGS) entry which is preliminary data.</text>
</comment>
<evidence type="ECO:0000259" key="6">
    <source>
        <dbReference type="Pfam" id="PF00107"/>
    </source>
</evidence>
<evidence type="ECO:0000313" key="8">
    <source>
        <dbReference type="Proteomes" id="UP000050544"/>
    </source>
</evidence>
<dbReference type="SUPFAM" id="SSF51735">
    <property type="entry name" value="NAD(P)-binding Rossmann-fold domains"/>
    <property type="match status" value="1"/>
</dbReference>